<feature type="transmembrane region" description="Helical" evidence="9">
    <location>
        <begin position="12"/>
        <end position="36"/>
    </location>
</feature>
<dbReference type="InterPro" id="IPR000537">
    <property type="entry name" value="UbiA_prenyltransferase"/>
</dbReference>
<dbReference type="InterPro" id="IPR030470">
    <property type="entry name" value="UbiA_prenylTrfase_CS"/>
</dbReference>
<keyword evidence="3 9" id="KW-0808">Transferase</keyword>
<feature type="transmembrane region" description="Helical" evidence="9">
    <location>
        <begin position="240"/>
        <end position="258"/>
    </location>
</feature>
<dbReference type="CDD" id="cd13957">
    <property type="entry name" value="PT_UbiA_Cox10"/>
    <property type="match status" value="1"/>
</dbReference>
<dbReference type="HAMAP" id="MF_00154">
    <property type="entry name" value="CyoE_CtaB"/>
    <property type="match status" value="1"/>
</dbReference>
<dbReference type="EMBL" id="RBZO01000004">
    <property type="protein sequence ID" value="RKQ17644.1"/>
    <property type="molecule type" value="Genomic_DNA"/>
</dbReference>
<evidence type="ECO:0000256" key="5">
    <source>
        <dbReference type="ARBA" id="ARBA00022989"/>
    </source>
</evidence>
<dbReference type="EC" id="2.5.1.141" evidence="9"/>
<evidence type="ECO:0000256" key="8">
    <source>
        <dbReference type="ARBA" id="ARBA00047690"/>
    </source>
</evidence>
<feature type="transmembrane region" description="Helical" evidence="9">
    <location>
        <begin position="118"/>
        <end position="135"/>
    </location>
</feature>
<dbReference type="UniPathway" id="UPA00834">
    <property type="reaction ID" value="UER00712"/>
</dbReference>
<feature type="transmembrane region" description="Helical" evidence="9">
    <location>
        <begin position="90"/>
        <end position="112"/>
    </location>
</feature>
<organism evidence="10 11">
    <name type="scientific">Oceanobacillus bengalensis</name>
    <dbReference type="NCBI Taxonomy" id="1435466"/>
    <lineage>
        <taxon>Bacteria</taxon>
        <taxon>Bacillati</taxon>
        <taxon>Bacillota</taxon>
        <taxon>Bacilli</taxon>
        <taxon>Bacillales</taxon>
        <taxon>Bacillaceae</taxon>
        <taxon>Oceanobacillus</taxon>
    </lineage>
</organism>
<dbReference type="PROSITE" id="PS00943">
    <property type="entry name" value="UBIA"/>
    <property type="match status" value="1"/>
</dbReference>
<accession>A0A494Z590</accession>
<comment type="catalytic activity">
    <reaction evidence="8 9">
        <text>heme b + (2E,6E)-farnesyl diphosphate + H2O = Fe(II)-heme o + diphosphate</text>
        <dbReference type="Rhea" id="RHEA:28070"/>
        <dbReference type="ChEBI" id="CHEBI:15377"/>
        <dbReference type="ChEBI" id="CHEBI:33019"/>
        <dbReference type="ChEBI" id="CHEBI:60344"/>
        <dbReference type="ChEBI" id="CHEBI:60530"/>
        <dbReference type="ChEBI" id="CHEBI:175763"/>
        <dbReference type="EC" id="2.5.1.141"/>
    </reaction>
</comment>
<dbReference type="Proteomes" id="UP000281813">
    <property type="component" value="Unassembled WGS sequence"/>
</dbReference>
<feature type="transmembrane region" description="Helical" evidence="9">
    <location>
        <begin position="217"/>
        <end position="234"/>
    </location>
</feature>
<dbReference type="PANTHER" id="PTHR43448:SF2">
    <property type="entry name" value="PROTOHEME IX FARNESYLTRANSFERASE, MITOCHONDRIAL"/>
    <property type="match status" value="1"/>
</dbReference>
<feature type="transmembrane region" description="Helical" evidence="9">
    <location>
        <begin position="48"/>
        <end position="69"/>
    </location>
</feature>
<comment type="subcellular location">
    <subcellularLocation>
        <location evidence="9">Cell membrane</location>
        <topology evidence="9">Multi-pass membrane protein</topology>
    </subcellularLocation>
    <subcellularLocation>
        <location evidence="1">Membrane</location>
        <topology evidence="1">Multi-pass membrane protein</topology>
    </subcellularLocation>
</comment>
<comment type="subunit">
    <text evidence="9">Interacts with CtaA.</text>
</comment>
<evidence type="ECO:0000313" key="11">
    <source>
        <dbReference type="Proteomes" id="UP000281813"/>
    </source>
</evidence>
<feature type="transmembrane region" description="Helical" evidence="9">
    <location>
        <begin position="270"/>
        <end position="288"/>
    </location>
</feature>
<keyword evidence="2 9" id="KW-1003">Cell membrane</keyword>
<feature type="transmembrane region" description="Helical" evidence="9">
    <location>
        <begin position="142"/>
        <end position="162"/>
    </location>
</feature>
<dbReference type="GO" id="GO:0005886">
    <property type="term" value="C:plasma membrane"/>
    <property type="evidence" value="ECO:0007669"/>
    <property type="project" value="UniProtKB-SubCell"/>
</dbReference>
<protein>
    <recommendedName>
        <fullName evidence="9">Protoheme IX farnesyltransferase</fullName>
        <ecNumber evidence="9">2.5.1.141</ecNumber>
    </recommendedName>
    <alternativeName>
        <fullName evidence="9">Heme B farnesyltransferase</fullName>
    </alternativeName>
    <alternativeName>
        <fullName evidence="9">Heme O synthase</fullName>
    </alternativeName>
</protein>
<dbReference type="AlphaFoldDB" id="A0A494Z590"/>
<dbReference type="GO" id="GO:0008495">
    <property type="term" value="F:protoheme IX farnesyltransferase activity"/>
    <property type="evidence" value="ECO:0007669"/>
    <property type="project" value="UniProtKB-UniRule"/>
</dbReference>
<name>A0A494Z590_9BACI</name>
<evidence type="ECO:0000256" key="6">
    <source>
        <dbReference type="ARBA" id="ARBA00023133"/>
    </source>
</evidence>
<comment type="similarity">
    <text evidence="9">Belongs to the UbiA prenyltransferase family. Protoheme IX farnesyltransferase subfamily.</text>
</comment>
<dbReference type="GO" id="GO:0048034">
    <property type="term" value="P:heme O biosynthetic process"/>
    <property type="evidence" value="ECO:0007669"/>
    <property type="project" value="UniProtKB-UniRule"/>
</dbReference>
<evidence type="ECO:0000313" key="10">
    <source>
        <dbReference type="EMBL" id="RKQ17644.1"/>
    </source>
</evidence>
<dbReference type="PANTHER" id="PTHR43448">
    <property type="entry name" value="PROTOHEME IX FARNESYLTRANSFERASE, MITOCHONDRIAL"/>
    <property type="match status" value="1"/>
</dbReference>
<dbReference type="InterPro" id="IPR006369">
    <property type="entry name" value="Protohaem_IX_farnesylTrfase"/>
</dbReference>
<evidence type="ECO:0000256" key="4">
    <source>
        <dbReference type="ARBA" id="ARBA00022692"/>
    </source>
</evidence>
<comment type="pathway">
    <text evidence="9">Porphyrin-containing compound metabolism; heme O biosynthesis; heme O from protoheme: step 1/1.</text>
</comment>
<dbReference type="InterPro" id="IPR044878">
    <property type="entry name" value="UbiA_sf"/>
</dbReference>
<sequence length="289" mass="32761">MTLKTLIRDIKSLIKFGVLIANVLPVIAGFWLALYFTGSTFMDYWQAFLLVTIGSTLVMAGALIINNWFDIDIDTVMERTKSRPTVTGHFSLTTVLTIGIITTIVGFILLLFTTLEATIYSFIGWFTYVFLYTMWSKRRYTLNTIVGSVSGAVTPLMGWAVVDSAFHIIPITMFMVLFIWQVPHTFATAMKKCEEYRAAGIPMLPVVYGFDVTKRQMVIYIACLLPLPFLMISLGTLFVTIITILNIAWIILGIAGLYIKDDLKWAHWNFLYSVNYLAIFFLLTMIVTI</sequence>
<keyword evidence="7 9" id="KW-0472">Membrane</keyword>
<feature type="transmembrane region" description="Helical" evidence="9">
    <location>
        <begin position="168"/>
        <end position="187"/>
    </location>
</feature>
<evidence type="ECO:0000256" key="3">
    <source>
        <dbReference type="ARBA" id="ARBA00022679"/>
    </source>
</evidence>
<evidence type="ECO:0000256" key="9">
    <source>
        <dbReference type="HAMAP-Rule" id="MF_00154"/>
    </source>
</evidence>
<keyword evidence="6 9" id="KW-0350">Heme biosynthesis</keyword>
<keyword evidence="5 9" id="KW-1133">Transmembrane helix</keyword>
<evidence type="ECO:0000256" key="7">
    <source>
        <dbReference type="ARBA" id="ARBA00023136"/>
    </source>
</evidence>
<proteinExistence type="inferred from homology"/>
<evidence type="ECO:0000256" key="1">
    <source>
        <dbReference type="ARBA" id="ARBA00004141"/>
    </source>
</evidence>
<keyword evidence="4 9" id="KW-0812">Transmembrane</keyword>
<comment type="caution">
    <text evidence="10">The sequence shown here is derived from an EMBL/GenBank/DDBJ whole genome shotgun (WGS) entry which is preliminary data.</text>
</comment>
<dbReference type="OrthoDB" id="9814417at2"/>
<reference evidence="10 11" key="1">
    <citation type="journal article" date="2015" name="Antonie Van Leeuwenhoek">
        <title>Oceanobacillus bengalensis sp. nov., a bacterium isolated from seawater of the Bay of Bengal.</title>
        <authorList>
            <person name="Yongchang O."/>
            <person name="Xiang W."/>
            <person name="Wang G."/>
        </authorList>
    </citation>
    <scope>NUCLEOTIDE SEQUENCE [LARGE SCALE GENOMIC DNA]</scope>
    <source>
        <strain evidence="10 11">MCCC 1K00260</strain>
    </source>
</reference>
<dbReference type="NCBIfam" id="TIGR01473">
    <property type="entry name" value="cyoE_ctaB"/>
    <property type="match status" value="1"/>
</dbReference>
<dbReference type="Pfam" id="PF01040">
    <property type="entry name" value="UbiA"/>
    <property type="match status" value="1"/>
</dbReference>
<dbReference type="Gene3D" id="1.10.357.140">
    <property type="entry name" value="UbiA prenyltransferase"/>
    <property type="match status" value="1"/>
</dbReference>
<evidence type="ECO:0000256" key="2">
    <source>
        <dbReference type="ARBA" id="ARBA00022475"/>
    </source>
</evidence>
<gene>
    <name evidence="9" type="primary">ctaB</name>
    <name evidence="10" type="ORF">D8M05_03940</name>
</gene>
<comment type="function">
    <text evidence="9">Converts heme B (protoheme IX) to heme O by substitution of the vinyl group on carbon 2 of heme B porphyrin ring with a hydroxyethyl farnesyl side group.</text>
</comment>
<keyword evidence="11" id="KW-1185">Reference proteome</keyword>
<comment type="miscellaneous">
    <text evidence="9">Carbon 2 of the heme B porphyrin ring is defined according to the Fischer nomenclature.</text>
</comment>